<reference evidence="1 2" key="1">
    <citation type="journal article" date="2024" name="G3 (Bethesda)">
        <title>Genome assembly of Hibiscus sabdariffa L. provides insights into metabolisms of medicinal natural products.</title>
        <authorList>
            <person name="Kim T."/>
        </authorList>
    </citation>
    <scope>NUCLEOTIDE SEQUENCE [LARGE SCALE GENOMIC DNA]</scope>
    <source>
        <strain evidence="1">TK-2024</strain>
        <tissue evidence="1">Old leaves</tissue>
    </source>
</reference>
<sequence length="212" mass="23604">MPPFTVVTAPVTVPVSHDRQSIARPLPFFFLGLASRKWARSFPRHSSELDENGLGSLDSSSPDLLRPPLDGGDFKVCYSCRGELRTHRWDSASELPNAGDHEAERVVCYWVFGWNRLCFGVGLGDEWRRWWRRWWRLWWISMGLMGEGNSVRSSKGKVSVEGSGDAVGGIDCNDWQSRIRMSSVAVIAWTPEGGTFGSGEDHGVLPNGPKGP</sequence>
<name>A0ABR2PCG2_9ROSI</name>
<dbReference type="EMBL" id="JBBPBN010000065">
    <property type="protein sequence ID" value="KAK8986098.1"/>
    <property type="molecule type" value="Genomic_DNA"/>
</dbReference>
<accession>A0ABR2PCG2</accession>
<evidence type="ECO:0000313" key="1">
    <source>
        <dbReference type="EMBL" id="KAK8986098.1"/>
    </source>
</evidence>
<evidence type="ECO:0000313" key="2">
    <source>
        <dbReference type="Proteomes" id="UP001396334"/>
    </source>
</evidence>
<proteinExistence type="predicted"/>
<comment type="caution">
    <text evidence="1">The sequence shown here is derived from an EMBL/GenBank/DDBJ whole genome shotgun (WGS) entry which is preliminary data.</text>
</comment>
<gene>
    <name evidence="1" type="ORF">V6N11_082380</name>
</gene>
<keyword evidence="2" id="KW-1185">Reference proteome</keyword>
<protein>
    <submittedName>
        <fullName evidence="1">Uncharacterized protein</fullName>
    </submittedName>
</protein>
<organism evidence="1 2">
    <name type="scientific">Hibiscus sabdariffa</name>
    <name type="common">roselle</name>
    <dbReference type="NCBI Taxonomy" id="183260"/>
    <lineage>
        <taxon>Eukaryota</taxon>
        <taxon>Viridiplantae</taxon>
        <taxon>Streptophyta</taxon>
        <taxon>Embryophyta</taxon>
        <taxon>Tracheophyta</taxon>
        <taxon>Spermatophyta</taxon>
        <taxon>Magnoliopsida</taxon>
        <taxon>eudicotyledons</taxon>
        <taxon>Gunneridae</taxon>
        <taxon>Pentapetalae</taxon>
        <taxon>rosids</taxon>
        <taxon>malvids</taxon>
        <taxon>Malvales</taxon>
        <taxon>Malvaceae</taxon>
        <taxon>Malvoideae</taxon>
        <taxon>Hibiscus</taxon>
    </lineage>
</organism>
<dbReference type="Proteomes" id="UP001396334">
    <property type="component" value="Unassembled WGS sequence"/>
</dbReference>